<keyword evidence="9" id="KW-1185">Reference proteome</keyword>
<evidence type="ECO:0000313" key="8">
    <source>
        <dbReference type="EMBL" id="SHF78781.1"/>
    </source>
</evidence>
<keyword evidence="2" id="KW-0805">Transcription regulation</keyword>
<dbReference type="EMBL" id="FQUM01000009">
    <property type="protein sequence ID" value="SHF78781.1"/>
    <property type="molecule type" value="Genomic_DNA"/>
</dbReference>
<evidence type="ECO:0000256" key="5">
    <source>
        <dbReference type="ARBA" id="ARBA00023163"/>
    </source>
</evidence>
<dbReference type="InterPro" id="IPR007627">
    <property type="entry name" value="RNA_pol_sigma70_r2"/>
</dbReference>
<accession>A0A1M5EIA5</accession>
<reference evidence="8 9" key="1">
    <citation type="submission" date="2016-11" db="EMBL/GenBank/DDBJ databases">
        <authorList>
            <person name="Jaros S."/>
            <person name="Januszkiewicz K."/>
            <person name="Wedrychowicz H."/>
        </authorList>
    </citation>
    <scope>NUCLEOTIDE SEQUENCE [LARGE SCALE GENOMIC DNA]</scope>
    <source>
        <strain evidence="8 9">DSM 26910</strain>
    </source>
</reference>
<sequence length="161" mass="19028">MTVNEYNEAIDLYSDSLYRFVLKSIRDTYTTEDIVQDSYEKLWKNIENVDGAKVKAYLFTTAYHTMIDRIRKEKRSAYTEDLNLPEEGRENNYSDLGEVLKEAVTRLPEIQRMVLLLRDYEGYSYAEIGKLTNLNESQVKVYIYRARVFLKNYIGKMETVV</sequence>
<dbReference type="GO" id="GO:0006352">
    <property type="term" value="P:DNA-templated transcription initiation"/>
    <property type="evidence" value="ECO:0007669"/>
    <property type="project" value="InterPro"/>
</dbReference>
<evidence type="ECO:0000256" key="2">
    <source>
        <dbReference type="ARBA" id="ARBA00023015"/>
    </source>
</evidence>
<dbReference type="AlphaFoldDB" id="A0A1M5EIA5"/>
<feature type="domain" description="RNA polymerase sigma factor 70 region 4 type 2" evidence="7">
    <location>
        <begin position="100"/>
        <end position="150"/>
    </location>
</feature>
<dbReference type="PANTHER" id="PTHR43133">
    <property type="entry name" value="RNA POLYMERASE ECF-TYPE SIGMA FACTO"/>
    <property type="match status" value="1"/>
</dbReference>
<dbReference type="Pfam" id="PF08281">
    <property type="entry name" value="Sigma70_r4_2"/>
    <property type="match status" value="1"/>
</dbReference>
<evidence type="ECO:0000256" key="4">
    <source>
        <dbReference type="ARBA" id="ARBA00023125"/>
    </source>
</evidence>
<keyword evidence="5" id="KW-0804">Transcription</keyword>
<dbReference type="InterPro" id="IPR036388">
    <property type="entry name" value="WH-like_DNA-bd_sf"/>
</dbReference>
<dbReference type="CDD" id="cd06171">
    <property type="entry name" value="Sigma70_r4"/>
    <property type="match status" value="1"/>
</dbReference>
<evidence type="ECO:0000256" key="3">
    <source>
        <dbReference type="ARBA" id="ARBA00023082"/>
    </source>
</evidence>
<dbReference type="InterPro" id="IPR014284">
    <property type="entry name" value="RNA_pol_sigma-70_dom"/>
</dbReference>
<organism evidence="8 9">
    <name type="scientific">Mariniphaga anaerophila</name>
    <dbReference type="NCBI Taxonomy" id="1484053"/>
    <lineage>
        <taxon>Bacteria</taxon>
        <taxon>Pseudomonadati</taxon>
        <taxon>Bacteroidota</taxon>
        <taxon>Bacteroidia</taxon>
        <taxon>Marinilabiliales</taxon>
        <taxon>Prolixibacteraceae</taxon>
        <taxon>Mariniphaga</taxon>
    </lineage>
</organism>
<dbReference type="SUPFAM" id="SSF88946">
    <property type="entry name" value="Sigma2 domain of RNA polymerase sigma factors"/>
    <property type="match status" value="1"/>
</dbReference>
<keyword evidence="4" id="KW-0238">DNA-binding</keyword>
<name>A0A1M5EIA5_9BACT</name>
<gene>
    <name evidence="8" type="ORF">SAMN05444274_10942</name>
</gene>
<keyword evidence="3" id="KW-0731">Sigma factor</keyword>
<dbReference type="Gene3D" id="1.10.1740.10">
    <property type="match status" value="1"/>
</dbReference>
<dbReference type="Pfam" id="PF04542">
    <property type="entry name" value="Sigma70_r2"/>
    <property type="match status" value="1"/>
</dbReference>
<evidence type="ECO:0000256" key="1">
    <source>
        <dbReference type="ARBA" id="ARBA00010641"/>
    </source>
</evidence>
<dbReference type="OrthoDB" id="670026at2"/>
<dbReference type="InterPro" id="IPR039425">
    <property type="entry name" value="RNA_pol_sigma-70-like"/>
</dbReference>
<evidence type="ECO:0000313" key="9">
    <source>
        <dbReference type="Proteomes" id="UP000184164"/>
    </source>
</evidence>
<dbReference type="Proteomes" id="UP000184164">
    <property type="component" value="Unassembled WGS sequence"/>
</dbReference>
<dbReference type="RefSeq" id="WP_073003013.1">
    <property type="nucleotide sequence ID" value="NZ_FQUM01000009.1"/>
</dbReference>
<dbReference type="GO" id="GO:0003677">
    <property type="term" value="F:DNA binding"/>
    <property type="evidence" value="ECO:0007669"/>
    <property type="project" value="UniProtKB-KW"/>
</dbReference>
<protein>
    <submittedName>
        <fullName evidence="8">RNA polymerase sigma-70 factor, ECF subfamily</fullName>
    </submittedName>
</protein>
<dbReference type="STRING" id="1484053.SAMN05444274_10942"/>
<dbReference type="InterPro" id="IPR013249">
    <property type="entry name" value="RNA_pol_sigma70_r4_t2"/>
</dbReference>
<dbReference type="InterPro" id="IPR013324">
    <property type="entry name" value="RNA_pol_sigma_r3/r4-like"/>
</dbReference>
<dbReference type="PANTHER" id="PTHR43133:SF52">
    <property type="entry name" value="ECF RNA POLYMERASE SIGMA FACTOR SIGL"/>
    <property type="match status" value="1"/>
</dbReference>
<dbReference type="NCBIfam" id="TIGR02937">
    <property type="entry name" value="sigma70-ECF"/>
    <property type="match status" value="1"/>
</dbReference>
<dbReference type="InterPro" id="IPR013325">
    <property type="entry name" value="RNA_pol_sigma_r2"/>
</dbReference>
<proteinExistence type="inferred from homology"/>
<feature type="domain" description="RNA polymerase sigma-70 region 2" evidence="6">
    <location>
        <begin position="11"/>
        <end position="75"/>
    </location>
</feature>
<dbReference type="GO" id="GO:0016987">
    <property type="term" value="F:sigma factor activity"/>
    <property type="evidence" value="ECO:0007669"/>
    <property type="project" value="UniProtKB-KW"/>
</dbReference>
<dbReference type="SUPFAM" id="SSF88659">
    <property type="entry name" value="Sigma3 and sigma4 domains of RNA polymerase sigma factors"/>
    <property type="match status" value="1"/>
</dbReference>
<evidence type="ECO:0000259" key="6">
    <source>
        <dbReference type="Pfam" id="PF04542"/>
    </source>
</evidence>
<dbReference type="Gene3D" id="1.10.10.10">
    <property type="entry name" value="Winged helix-like DNA-binding domain superfamily/Winged helix DNA-binding domain"/>
    <property type="match status" value="1"/>
</dbReference>
<comment type="similarity">
    <text evidence="1">Belongs to the sigma-70 factor family. ECF subfamily.</text>
</comment>
<evidence type="ECO:0000259" key="7">
    <source>
        <dbReference type="Pfam" id="PF08281"/>
    </source>
</evidence>